<proteinExistence type="predicted"/>
<accession>J3NPD5</accession>
<evidence type="ECO:0000313" key="2">
    <source>
        <dbReference type="EMBL" id="EJT78040.1"/>
    </source>
</evidence>
<reference evidence="2" key="3">
    <citation type="submission" date="2010-09" db="EMBL/GenBank/DDBJ databases">
        <title>Annotation of Gaeumannomyces graminis var. tritici R3-111a-1.</title>
        <authorList>
            <consortium name="The Broad Institute Genome Sequencing Platform"/>
            <person name="Ma L.-J."/>
            <person name="Dead R."/>
            <person name="Young S.K."/>
            <person name="Zeng Q."/>
            <person name="Gargeya S."/>
            <person name="Fitzgerald M."/>
            <person name="Haas B."/>
            <person name="Abouelleil A."/>
            <person name="Alvarado L."/>
            <person name="Arachchi H.M."/>
            <person name="Berlin A."/>
            <person name="Brown A."/>
            <person name="Chapman S.B."/>
            <person name="Chen Z."/>
            <person name="Dunbar C."/>
            <person name="Freedman E."/>
            <person name="Gearin G."/>
            <person name="Gellesch M."/>
            <person name="Goldberg J."/>
            <person name="Griggs A."/>
            <person name="Gujja S."/>
            <person name="Heiman D."/>
            <person name="Howarth C."/>
            <person name="Larson L."/>
            <person name="Lui A."/>
            <person name="MacDonald P.J.P."/>
            <person name="Mehta T."/>
            <person name="Montmayeur A."/>
            <person name="Murphy C."/>
            <person name="Neiman D."/>
            <person name="Pearson M."/>
            <person name="Priest M."/>
            <person name="Roberts A."/>
            <person name="Saif S."/>
            <person name="Shea T."/>
            <person name="Shenoy N."/>
            <person name="Sisk P."/>
            <person name="Stolte C."/>
            <person name="Sykes S."/>
            <person name="Yandava C."/>
            <person name="Wortman J."/>
            <person name="Nusbaum C."/>
            <person name="Birren B."/>
        </authorList>
    </citation>
    <scope>NUCLEOTIDE SEQUENCE</scope>
    <source>
        <strain evidence="2">R3-111a-1</strain>
    </source>
</reference>
<gene>
    <name evidence="3" type="primary">20343601</name>
    <name evidence="2" type="ORF">GGTG_03143</name>
</gene>
<name>J3NPD5_GAET3</name>
<dbReference type="STRING" id="644352.J3NPD5"/>
<dbReference type="OrthoDB" id="3529721at2759"/>
<feature type="transmembrane region" description="Helical" evidence="1">
    <location>
        <begin position="12"/>
        <end position="33"/>
    </location>
</feature>
<sequence length="170" mass="18113">MLVLSALNSPGLTQAIYAGNALWFTSAFVHFGFRQPFMMRKLSRRRHASGTAVAASPAGDAWHHDIMAYLGGMNTSLALLALLRLYAVARPSPSRDMVGDASSSSSSSLSPDVTALAVLGLANFSQAALNFTIGARSDRWIMGKGLDRITVLDVVFTVLDWTAALARVVA</sequence>
<dbReference type="eggNOG" id="ENOG502SUMI">
    <property type="taxonomic scope" value="Eukaryota"/>
</dbReference>
<dbReference type="EMBL" id="GL385396">
    <property type="protein sequence ID" value="EJT78040.1"/>
    <property type="molecule type" value="Genomic_DNA"/>
</dbReference>
<evidence type="ECO:0000313" key="4">
    <source>
        <dbReference type="Proteomes" id="UP000006039"/>
    </source>
</evidence>
<dbReference type="Proteomes" id="UP000006039">
    <property type="component" value="Unassembled WGS sequence"/>
</dbReference>
<keyword evidence="1" id="KW-0472">Membrane</keyword>
<reference evidence="2" key="2">
    <citation type="submission" date="2010-07" db="EMBL/GenBank/DDBJ databases">
        <authorList>
            <consortium name="The Broad Institute Genome Sequencing Platform"/>
            <consortium name="Broad Institute Genome Sequencing Center for Infectious Disease"/>
            <person name="Ma L.-J."/>
            <person name="Dead R."/>
            <person name="Young S."/>
            <person name="Zeng Q."/>
            <person name="Koehrsen M."/>
            <person name="Alvarado L."/>
            <person name="Berlin A."/>
            <person name="Chapman S.B."/>
            <person name="Chen Z."/>
            <person name="Freedman E."/>
            <person name="Gellesch M."/>
            <person name="Goldberg J."/>
            <person name="Griggs A."/>
            <person name="Gujja S."/>
            <person name="Heilman E.R."/>
            <person name="Heiman D."/>
            <person name="Hepburn T."/>
            <person name="Howarth C."/>
            <person name="Jen D."/>
            <person name="Larson L."/>
            <person name="Mehta T."/>
            <person name="Neiman D."/>
            <person name="Pearson M."/>
            <person name="Roberts A."/>
            <person name="Saif S."/>
            <person name="Shea T."/>
            <person name="Shenoy N."/>
            <person name="Sisk P."/>
            <person name="Stolte C."/>
            <person name="Sykes S."/>
            <person name="Walk T."/>
            <person name="White J."/>
            <person name="Yandava C."/>
            <person name="Haas B."/>
            <person name="Nusbaum C."/>
            <person name="Birren B."/>
        </authorList>
    </citation>
    <scope>NUCLEOTIDE SEQUENCE</scope>
    <source>
        <strain evidence="2">R3-111a-1</strain>
    </source>
</reference>
<dbReference type="VEuPathDB" id="FungiDB:GGTG_03143"/>
<evidence type="ECO:0000313" key="3">
    <source>
        <dbReference type="EnsemblFungi" id="EJT78040"/>
    </source>
</evidence>
<feature type="transmembrane region" description="Helical" evidence="1">
    <location>
        <begin position="113"/>
        <end position="133"/>
    </location>
</feature>
<reference evidence="3" key="4">
    <citation type="journal article" date="2015" name="G3 (Bethesda)">
        <title>Genome sequences of three phytopathogenic species of the Magnaporthaceae family of fungi.</title>
        <authorList>
            <person name="Okagaki L.H."/>
            <person name="Nunes C.C."/>
            <person name="Sailsbery J."/>
            <person name="Clay B."/>
            <person name="Brown D."/>
            <person name="John T."/>
            <person name="Oh Y."/>
            <person name="Young N."/>
            <person name="Fitzgerald M."/>
            <person name="Haas B.J."/>
            <person name="Zeng Q."/>
            <person name="Young S."/>
            <person name="Adiconis X."/>
            <person name="Fan L."/>
            <person name="Levin J.Z."/>
            <person name="Mitchell T.K."/>
            <person name="Okubara P.A."/>
            <person name="Farman M.L."/>
            <person name="Kohn L.M."/>
            <person name="Birren B."/>
            <person name="Ma L.-J."/>
            <person name="Dean R.A."/>
        </authorList>
    </citation>
    <scope>NUCLEOTIDE SEQUENCE</scope>
    <source>
        <strain evidence="3">R3-111a-1</strain>
    </source>
</reference>
<dbReference type="GeneID" id="20343601"/>
<evidence type="ECO:0008006" key="5">
    <source>
        <dbReference type="Google" id="ProtNLM"/>
    </source>
</evidence>
<keyword evidence="1" id="KW-0812">Transmembrane</keyword>
<organism evidence="2">
    <name type="scientific">Gaeumannomyces tritici (strain R3-111a-1)</name>
    <name type="common">Wheat and barley take-all root rot fungus</name>
    <name type="synonym">Gaeumannomyces graminis var. tritici</name>
    <dbReference type="NCBI Taxonomy" id="644352"/>
    <lineage>
        <taxon>Eukaryota</taxon>
        <taxon>Fungi</taxon>
        <taxon>Dikarya</taxon>
        <taxon>Ascomycota</taxon>
        <taxon>Pezizomycotina</taxon>
        <taxon>Sordariomycetes</taxon>
        <taxon>Sordariomycetidae</taxon>
        <taxon>Magnaporthales</taxon>
        <taxon>Magnaporthaceae</taxon>
        <taxon>Gaeumannomyces</taxon>
    </lineage>
</organism>
<dbReference type="EnsemblFungi" id="EJT78040">
    <property type="protein sequence ID" value="EJT78040"/>
    <property type="gene ID" value="GGTG_03143"/>
</dbReference>
<dbReference type="RefSeq" id="XP_009219185.1">
    <property type="nucleotide sequence ID" value="XM_009220921.1"/>
</dbReference>
<dbReference type="HOGENOM" id="CLU_139324_0_0_1"/>
<reference evidence="4" key="1">
    <citation type="submission" date="2010-07" db="EMBL/GenBank/DDBJ databases">
        <title>The genome sequence of Gaeumannomyces graminis var. tritici strain R3-111a-1.</title>
        <authorList>
            <consortium name="The Broad Institute Genome Sequencing Platform"/>
            <person name="Ma L.-J."/>
            <person name="Dead R."/>
            <person name="Young S."/>
            <person name="Zeng Q."/>
            <person name="Koehrsen M."/>
            <person name="Alvarado L."/>
            <person name="Berlin A."/>
            <person name="Chapman S.B."/>
            <person name="Chen Z."/>
            <person name="Freedman E."/>
            <person name="Gellesch M."/>
            <person name="Goldberg J."/>
            <person name="Griggs A."/>
            <person name="Gujja S."/>
            <person name="Heilman E.R."/>
            <person name="Heiman D."/>
            <person name="Hepburn T."/>
            <person name="Howarth C."/>
            <person name="Jen D."/>
            <person name="Larson L."/>
            <person name="Mehta T."/>
            <person name="Neiman D."/>
            <person name="Pearson M."/>
            <person name="Roberts A."/>
            <person name="Saif S."/>
            <person name="Shea T."/>
            <person name="Shenoy N."/>
            <person name="Sisk P."/>
            <person name="Stolte C."/>
            <person name="Sykes S."/>
            <person name="Walk T."/>
            <person name="White J."/>
            <person name="Yandava C."/>
            <person name="Haas B."/>
            <person name="Nusbaum C."/>
            <person name="Birren B."/>
        </authorList>
    </citation>
    <scope>NUCLEOTIDE SEQUENCE [LARGE SCALE GENOMIC DNA]</scope>
    <source>
        <strain evidence="4">R3-111a-1</strain>
    </source>
</reference>
<keyword evidence="4" id="KW-1185">Reference proteome</keyword>
<keyword evidence="1" id="KW-1133">Transmembrane helix</keyword>
<reference evidence="3" key="5">
    <citation type="submission" date="2018-04" db="UniProtKB">
        <authorList>
            <consortium name="EnsemblFungi"/>
        </authorList>
    </citation>
    <scope>IDENTIFICATION</scope>
    <source>
        <strain evidence="3">R3-111a-1</strain>
    </source>
</reference>
<feature type="transmembrane region" description="Helical" evidence="1">
    <location>
        <begin position="66"/>
        <end position="87"/>
    </location>
</feature>
<evidence type="ECO:0000256" key="1">
    <source>
        <dbReference type="SAM" id="Phobius"/>
    </source>
</evidence>
<protein>
    <recommendedName>
        <fullName evidence="5">Integral membrane protein</fullName>
    </recommendedName>
</protein>
<dbReference type="AlphaFoldDB" id="J3NPD5"/>